<keyword evidence="1" id="KW-0147">Chitin-binding</keyword>
<dbReference type="GO" id="GO:0008061">
    <property type="term" value="F:chitin binding"/>
    <property type="evidence" value="ECO:0007669"/>
    <property type="project" value="UniProtKB-KW"/>
</dbReference>
<comment type="caution">
    <text evidence="8">The sequence shown here is derived from an EMBL/GenBank/DDBJ whole genome shotgun (WGS) entry which is preliminary data.</text>
</comment>
<name>A0AAN8WR62_HALRR</name>
<feature type="signal peptide" evidence="6">
    <location>
        <begin position="1"/>
        <end position="18"/>
    </location>
</feature>
<dbReference type="SMART" id="SM00494">
    <property type="entry name" value="ChtBD2"/>
    <property type="match status" value="1"/>
</dbReference>
<evidence type="ECO:0000256" key="1">
    <source>
        <dbReference type="ARBA" id="ARBA00022669"/>
    </source>
</evidence>
<evidence type="ECO:0000259" key="7">
    <source>
        <dbReference type="PROSITE" id="PS50940"/>
    </source>
</evidence>
<evidence type="ECO:0000256" key="2">
    <source>
        <dbReference type="ARBA" id="ARBA00022729"/>
    </source>
</evidence>
<dbReference type="GO" id="GO:0005576">
    <property type="term" value="C:extracellular region"/>
    <property type="evidence" value="ECO:0007669"/>
    <property type="project" value="InterPro"/>
</dbReference>
<evidence type="ECO:0000313" key="9">
    <source>
        <dbReference type="Proteomes" id="UP001381693"/>
    </source>
</evidence>
<dbReference type="Gene3D" id="2.170.140.10">
    <property type="entry name" value="Chitin binding domain"/>
    <property type="match status" value="1"/>
</dbReference>
<evidence type="ECO:0000313" key="8">
    <source>
        <dbReference type="EMBL" id="KAK7065924.1"/>
    </source>
</evidence>
<dbReference type="AlphaFoldDB" id="A0AAN8WR62"/>
<dbReference type="PANTHER" id="PTHR23301">
    <property type="entry name" value="CHITIN BINDING PERITROPHIN-A"/>
    <property type="match status" value="1"/>
</dbReference>
<evidence type="ECO:0000256" key="3">
    <source>
        <dbReference type="ARBA" id="ARBA00022737"/>
    </source>
</evidence>
<dbReference type="SUPFAM" id="SSF57625">
    <property type="entry name" value="Invertebrate chitin-binding proteins"/>
    <property type="match status" value="1"/>
</dbReference>
<reference evidence="8 9" key="1">
    <citation type="submission" date="2023-11" db="EMBL/GenBank/DDBJ databases">
        <title>Halocaridina rubra genome assembly.</title>
        <authorList>
            <person name="Smith C."/>
        </authorList>
    </citation>
    <scope>NUCLEOTIDE SEQUENCE [LARGE SCALE GENOMIC DNA]</scope>
    <source>
        <strain evidence="8">EP-1</strain>
        <tissue evidence="8">Whole</tissue>
    </source>
</reference>
<feature type="domain" description="Chitin-binding type-2" evidence="7">
    <location>
        <begin position="27"/>
        <end position="86"/>
    </location>
</feature>
<dbReference type="InterPro" id="IPR002557">
    <property type="entry name" value="Chitin-bd_dom"/>
</dbReference>
<keyword evidence="2 6" id="KW-0732">Signal</keyword>
<dbReference type="PANTHER" id="PTHR23301:SF0">
    <property type="entry name" value="CHITIN-BINDING TYPE-2 DOMAIN-CONTAINING PROTEIN-RELATED"/>
    <property type="match status" value="1"/>
</dbReference>
<accession>A0AAN8WR62</accession>
<protein>
    <recommendedName>
        <fullName evidence="7">Chitin-binding type-2 domain-containing protein</fullName>
    </recommendedName>
</protein>
<dbReference type="EMBL" id="JAXCGZ010019635">
    <property type="protein sequence ID" value="KAK7065924.1"/>
    <property type="molecule type" value="Genomic_DNA"/>
</dbReference>
<evidence type="ECO:0000256" key="6">
    <source>
        <dbReference type="SAM" id="SignalP"/>
    </source>
</evidence>
<keyword evidence="4" id="KW-1015">Disulfide bond</keyword>
<dbReference type="InterPro" id="IPR051940">
    <property type="entry name" value="Chitin_bind-dev_reg"/>
</dbReference>
<feature type="chain" id="PRO_5042818606" description="Chitin-binding type-2 domain-containing protein" evidence="6">
    <location>
        <begin position="19"/>
        <end position="106"/>
    </location>
</feature>
<organism evidence="8 9">
    <name type="scientific">Halocaridina rubra</name>
    <name type="common">Hawaiian red shrimp</name>
    <dbReference type="NCBI Taxonomy" id="373956"/>
    <lineage>
        <taxon>Eukaryota</taxon>
        <taxon>Metazoa</taxon>
        <taxon>Ecdysozoa</taxon>
        <taxon>Arthropoda</taxon>
        <taxon>Crustacea</taxon>
        <taxon>Multicrustacea</taxon>
        <taxon>Malacostraca</taxon>
        <taxon>Eumalacostraca</taxon>
        <taxon>Eucarida</taxon>
        <taxon>Decapoda</taxon>
        <taxon>Pleocyemata</taxon>
        <taxon>Caridea</taxon>
        <taxon>Atyoidea</taxon>
        <taxon>Atyidae</taxon>
        <taxon>Halocaridina</taxon>
    </lineage>
</organism>
<dbReference type="InterPro" id="IPR036508">
    <property type="entry name" value="Chitin-bd_dom_sf"/>
</dbReference>
<evidence type="ECO:0000256" key="5">
    <source>
        <dbReference type="ARBA" id="ARBA00023180"/>
    </source>
</evidence>
<dbReference type="PROSITE" id="PS50940">
    <property type="entry name" value="CHIT_BIND_II"/>
    <property type="match status" value="1"/>
</dbReference>
<proteinExistence type="predicted"/>
<keyword evidence="5" id="KW-0325">Glycoprotein</keyword>
<keyword evidence="9" id="KW-1185">Reference proteome</keyword>
<gene>
    <name evidence="8" type="ORF">SK128_026310</name>
</gene>
<dbReference type="Proteomes" id="UP001381693">
    <property type="component" value="Unassembled WGS sequence"/>
</dbReference>
<sequence>MKLAALSVVLFLMGLTRAEEQCSAAISQSCPFPDPPNPEFIADPTDCSAYCECSDGIAWRFHCAPGTLFDEVLKICNWADVVDCGSRPILTTTAEPGSDAPSSKNF</sequence>
<dbReference type="Pfam" id="PF01607">
    <property type="entry name" value="CBM_14"/>
    <property type="match status" value="1"/>
</dbReference>
<evidence type="ECO:0000256" key="4">
    <source>
        <dbReference type="ARBA" id="ARBA00023157"/>
    </source>
</evidence>
<keyword evidence="3" id="KW-0677">Repeat</keyword>